<comment type="caution">
    <text evidence="3">The sequence shown here is derived from an EMBL/GenBank/DDBJ whole genome shotgun (WGS) entry which is preliminary data.</text>
</comment>
<dbReference type="AlphaFoldDB" id="A0A0C2Z1E9"/>
<evidence type="ECO:0000256" key="1">
    <source>
        <dbReference type="HAMAP-Rule" id="MF_00715"/>
    </source>
</evidence>
<keyword evidence="4" id="KW-1185">Reference proteome</keyword>
<evidence type="ECO:0000256" key="2">
    <source>
        <dbReference type="SAM" id="MobiDB-lite"/>
    </source>
</evidence>
<dbReference type="PANTHER" id="PTHR36508:SF1">
    <property type="entry name" value="PROTEIN SLYX"/>
    <property type="match status" value="1"/>
</dbReference>
<gene>
    <name evidence="1" type="primary">slyX</name>
    <name evidence="3" type="ORF">CCC_01740</name>
</gene>
<accession>A0A0C2Z1E9</accession>
<reference evidence="3 4" key="1">
    <citation type="submission" date="2015-01" db="EMBL/GenBank/DDBJ databases">
        <title>Genome Sequence of Magnetospirillum magnetotacticum Strain MS-1.</title>
        <authorList>
            <person name="Marinov G.K."/>
            <person name="Smalley M.D."/>
            <person name="DeSalvo G."/>
        </authorList>
    </citation>
    <scope>NUCLEOTIDE SEQUENCE [LARGE SCALE GENOMIC DNA]</scope>
    <source>
        <strain evidence="3 4">MS-1</strain>
    </source>
</reference>
<evidence type="ECO:0000313" key="3">
    <source>
        <dbReference type="EMBL" id="KIM00746.1"/>
    </source>
</evidence>
<evidence type="ECO:0000313" key="4">
    <source>
        <dbReference type="Proteomes" id="UP000031971"/>
    </source>
</evidence>
<dbReference type="Gene3D" id="1.20.5.300">
    <property type="match status" value="1"/>
</dbReference>
<dbReference type="EMBL" id="JXSL01000005">
    <property type="protein sequence ID" value="KIM00746.1"/>
    <property type="molecule type" value="Genomic_DNA"/>
</dbReference>
<dbReference type="PANTHER" id="PTHR36508">
    <property type="entry name" value="PROTEIN SLYX"/>
    <property type="match status" value="1"/>
</dbReference>
<dbReference type="RefSeq" id="WP_009867349.1">
    <property type="nucleotide sequence ID" value="NZ_JXSL01000005.1"/>
</dbReference>
<dbReference type="OrthoDB" id="7306611at2"/>
<dbReference type="Pfam" id="PF04102">
    <property type="entry name" value="SlyX"/>
    <property type="match status" value="1"/>
</dbReference>
<dbReference type="HAMAP" id="MF_00715">
    <property type="entry name" value="SlyX"/>
    <property type="match status" value="1"/>
</dbReference>
<comment type="similarity">
    <text evidence="1">Belongs to the SlyX family.</text>
</comment>
<dbReference type="Proteomes" id="UP000031971">
    <property type="component" value="Unassembled WGS sequence"/>
</dbReference>
<feature type="region of interest" description="Disordered" evidence="2">
    <location>
        <begin position="57"/>
        <end position="76"/>
    </location>
</feature>
<dbReference type="InterPro" id="IPR007236">
    <property type="entry name" value="SlyX"/>
</dbReference>
<proteinExistence type="inferred from homology"/>
<dbReference type="STRING" id="272627.CCC_01740"/>
<name>A0A0C2Z1E9_PARME</name>
<sequence>MTDDLWTDEADRRLVALESRLSHHEVMAEELSQVLAEQARTIDRLVMEIRSLRDRLGEAEAGLPASPQDDRPPPHY</sequence>
<organism evidence="3 4">
    <name type="scientific">Paramagnetospirillum magnetotacticum MS-1</name>
    <dbReference type="NCBI Taxonomy" id="272627"/>
    <lineage>
        <taxon>Bacteria</taxon>
        <taxon>Pseudomonadati</taxon>
        <taxon>Pseudomonadota</taxon>
        <taxon>Alphaproteobacteria</taxon>
        <taxon>Rhodospirillales</taxon>
        <taxon>Magnetospirillaceae</taxon>
        <taxon>Paramagnetospirillum</taxon>
    </lineage>
</organism>
<protein>
    <recommendedName>
        <fullName evidence="1">Protein SlyX homolog</fullName>
    </recommendedName>
</protein>